<name>A0A6J6LIB1_9ZZZZ</name>
<dbReference type="EMBL" id="CAEZWP010000039">
    <property type="protein sequence ID" value="CAB4661416.1"/>
    <property type="molecule type" value="Genomic_DNA"/>
</dbReference>
<protein>
    <submittedName>
        <fullName evidence="1">Unannotated protein</fullName>
    </submittedName>
</protein>
<reference evidence="1" key="1">
    <citation type="submission" date="2020-05" db="EMBL/GenBank/DDBJ databases">
        <authorList>
            <person name="Chiriac C."/>
            <person name="Salcher M."/>
            <person name="Ghai R."/>
            <person name="Kavagutti S V."/>
        </authorList>
    </citation>
    <scope>NUCLEOTIDE SEQUENCE</scope>
</reference>
<organism evidence="1">
    <name type="scientific">freshwater metagenome</name>
    <dbReference type="NCBI Taxonomy" id="449393"/>
    <lineage>
        <taxon>unclassified sequences</taxon>
        <taxon>metagenomes</taxon>
        <taxon>ecological metagenomes</taxon>
    </lineage>
</organism>
<gene>
    <name evidence="1" type="ORF">UFOPK2265_00827</name>
</gene>
<dbReference type="AlphaFoldDB" id="A0A6J6LIB1"/>
<proteinExistence type="predicted"/>
<evidence type="ECO:0000313" key="1">
    <source>
        <dbReference type="EMBL" id="CAB4661416.1"/>
    </source>
</evidence>
<accession>A0A6J6LIB1</accession>
<sequence>MSYFEECLRLGEWLSEADRRALYRYLLKSNNDTYGVQIDLLLRNSSLKRNIANGEIFYTLLNSTVAYKARKIGSEEFTSDMRTIKLTGIQIIDLQKLKKFFAQSDVDVMQNFPLPGANPQTEGGFGIDTFPYYSLAYYSNGKSRLIGFINKIKTSDREILTKLRNL</sequence>